<evidence type="ECO:0000313" key="1">
    <source>
        <dbReference type="EMBL" id="KAK5090482.1"/>
    </source>
</evidence>
<reference evidence="1 2" key="1">
    <citation type="submission" date="2023-08" db="EMBL/GenBank/DDBJ databases">
        <title>Black Yeasts Isolated from many extreme environments.</title>
        <authorList>
            <person name="Coleine C."/>
            <person name="Stajich J.E."/>
            <person name="Selbmann L."/>
        </authorList>
    </citation>
    <scope>NUCLEOTIDE SEQUENCE [LARGE SCALE GENOMIC DNA]</scope>
    <source>
        <strain evidence="1 2">CCFEE 5910</strain>
    </source>
</reference>
<dbReference type="EMBL" id="JAVRRJ010000001">
    <property type="protein sequence ID" value="KAK5090482.1"/>
    <property type="molecule type" value="Genomic_DNA"/>
</dbReference>
<proteinExistence type="predicted"/>
<dbReference type="Proteomes" id="UP001309876">
    <property type="component" value="Unassembled WGS sequence"/>
</dbReference>
<dbReference type="AlphaFoldDB" id="A0AAN7YE54"/>
<accession>A0AAN7YE54</accession>
<organism evidence="1 2">
    <name type="scientific">Lithohypha guttulata</name>
    <dbReference type="NCBI Taxonomy" id="1690604"/>
    <lineage>
        <taxon>Eukaryota</taxon>
        <taxon>Fungi</taxon>
        <taxon>Dikarya</taxon>
        <taxon>Ascomycota</taxon>
        <taxon>Pezizomycotina</taxon>
        <taxon>Eurotiomycetes</taxon>
        <taxon>Chaetothyriomycetidae</taxon>
        <taxon>Chaetothyriales</taxon>
        <taxon>Trichomeriaceae</taxon>
        <taxon>Lithohypha</taxon>
    </lineage>
</organism>
<keyword evidence="2" id="KW-1185">Reference proteome</keyword>
<sequence>MDFGMEDDDLPAVRELGWNPQELYGYSAVGDDTTTYLNGTDWAASPSQLAGASVQPCMPQTSQTLLPPQAVHPEDTHDQRCSTIPLGPNPGFAPHFFMQDEDHSSLFASQIDQNGYQYPPIPGAIPMPAASYMPLDEQGSRSYRPGLITEYDGNLDTLLVQDPNMETMRASAPGHSITECKQYKTTSTLHPDSHIRKTLPNTQGIVDLSSLRQARNKSKFIPARKWSPSRIRTISHERRPKTLPSRIPWDHKGRNNAGMTREQIEDLPIKALVQPFLCVKAVVDPREFGYGPQIAISVGSRTSHGITVNTGHPDYGVNYGSTPFKLVVAGEDGSVVFTWDWSWDCDGPTNRERSVEFSDQTSDVVTSIE</sequence>
<name>A0AAN7YE54_9EURO</name>
<protein>
    <submittedName>
        <fullName evidence="1">Uncharacterized protein</fullName>
    </submittedName>
</protein>
<evidence type="ECO:0000313" key="2">
    <source>
        <dbReference type="Proteomes" id="UP001309876"/>
    </source>
</evidence>
<comment type="caution">
    <text evidence="1">The sequence shown here is derived from an EMBL/GenBank/DDBJ whole genome shotgun (WGS) entry which is preliminary data.</text>
</comment>
<gene>
    <name evidence="1" type="ORF">LTR05_000654</name>
</gene>